<dbReference type="EMBL" id="DS947863">
    <property type="protein sequence ID" value="EEC18752.1"/>
    <property type="molecule type" value="Genomic_DNA"/>
</dbReference>
<sequence>MALPSKPKETQSLTAHSCQDLSQLASEDQPSNRVLSSAESLRQITLQLNGLMNDTNAALNGDIAALADSSGAPRNDALLRRNQELATSLESLQQDRDQLEFQLQELRGKLTRQQREYEREQQEREDQSRRELGAINDQLQVHIQTIGILVAEKTELQSALSQSQQTAKQKAVETEELQGRLKAARERNTDLERKLNSVNSQSQVQEKSSQEYLREIERLKTEQYKSSKSIEELKQELSELSNKLGKKAKDNEALQQELGDVKKELSLAQLYAQQLGGAQASENVHSQLEELHQEKLDMEKKVNKFKDAMEQIAAEKQQMSSHYQSYVDRLSQQLETSKATEKVELEKKAVELESRPLPSSVPEQHVTKELGERLGQQEDELKELRDQLAVKEDKVHDLEQLSTKDMYQQSQLADRMRHYQAQCQLTEILQQELSQAQARISALVTQNSDLRKALAERAQMAVDVNEKDSGKVHDLVGSLSASVQQLELERDQLVRQLDEQKGQRETLQHQLIELKQSEDSLLSQESEEVSRESYAKLRAAMQKLEERFKATMDQIADLSDQKQQLEHLVTQLQGETDTIADYIALYQVQRGIMRKRAAEKDDYISQLAKDREDLKAKLSELQCLIVRLLEERQQQHPTQSLPPLPGKALTLASFSSSMAGSPDAGDSGRGEAPTTNGNGGQPEDDETAQKIMHLLTEIETSGAVEGSPVPDTFHPCPVCSGRLLTV</sequence>
<dbReference type="EMBL" id="ABJB010267597">
    <property type="status" value="NOT_ANNOTATED_CDS"/>
    <property type="molecule type" value="Genomic_DNA"/>
</dbReference>
<dbReference type="InterPro" id="IPR043976">
    <property type="entry name" value="GOLGA_cons_dom"/>
</dbReference>
<evidence type="ECO:0000256" key="3">
    <source>
        <dbReference type="SAM" id="MobiDB-lite"/>
    </source>
</evidence>
<dbReference type="VEuPathDB" id="VectorBase:ISCW023293"/>
<proteinExistence type="evidence at protein level"/>
<reference evidence="5 7" key="1">
    <citation type="submission" date="2008-03" db="EMBL/GenBank/DDBJ databases">
        <title>Annotation of Ixodes scapularis.</title>
        <authorList>
            <consortium name="Ixodes scapularis Genome Project Consortium"/>
            <person name="Caler E."/>
            <person name="Hannick L.I."/>
            <person name="Bidwell S."/>
            <person name="Joardar V."/>
            <person name="Thiagarajan M."/>
            <person name="Amedeo P."/>
            <person name="Galinsky K.J."/>
            <person name="Schobel S."/>
            <person name="Inman J."/>
            <person name="Hostetler J."/>
            <person name="Miller J."/>
            <person name="Hammond M."/>
            <person name="Megy K."/>
            <person name="Lawson D."/>
            <person name="Kodira C."/>
            <person name="Sutton G."/>
            <person name="Meyer J."/>
            <person name="Hill C.A."/>
            <person name="Birren B."/>
            <person name="Nene V."/>
            <person name="Collins F."/>
            <person name="Alarcon-Chaidez F."/>
            <person name="Wikel S."/>
            <person name="Strausberg R."/>
        </authorList>
    </citation>
    <scope>NUCLEOTIDE SEQUENCE [LARGE SCALE GENOMIC DNA]</scope>
    <source>
        <strain evidence="7">Wikel</strain>
        <strain evidence="5">Wikel colony</strain>
    </source>
</reference>
<feature type="coiled-coil region" evidence="2">
    <location>
        <begin position="75"/>
        <end position="130"/>
    </location>
</feature>
<dbReference type="Proteomes" id="UP000001555">
    <property type="component" value="Unassembled WGS sequence"/>
</dbReference>
<evidence type="ECO:0000259" key="4">
    <source>
        <dbReference type="Pfam" id="PF15070"/>
    </source>
</evidence>
<organism>
    <name type="scientific">Ixodes scapularis</name>
    <name type="common">Black-legged tick</name>
    <name type="synonym">Deer tick</name>
    <dbReference type="NCBI Taxonomy" id="6945"/>
    <lineage>
        <taxon>Eukaryota</taxon>
        <taxon>Metazoa</taxon>
        <taxon>Ecdysozoa</taxon>
        <taxon>Arthropoda</taxon>
        <taxon>Chelicerata</taxon>
        <taxon>Arachnida</taxon>
        <taxon>Acari</taxon>
        <taxon>Parasitiformes</taxon>
        <taxon>Ixodida</taxon>
        <taxon>Ixodoidea</taxon>
        <taxon>Ixodidae</taxon>
        <taxon>Ixodinae</taxon>
        <taxon>Ixodes</taxon>
    </lineage>
</organism>
<evidence type="ECO:0000256" key="2">
    <source>
        <dbReference type="SAM" id="Coils"/>
    </source>
</evidence>
<dbReference type="Pfam" id="PF15070">
    <property type="entry name" value="GOLGA2L5"/>
    <property type="match status" value="1"/>
</dbReference>
<dbReference type="GO" id="GO:0005801">
    <property type="term" value="C:cis-Golgi network"/>
    <property type="evidence" value="ECO:0000318"/>
    <property type="project" value="GO_Central"/>
</dbReference>
<feature type="coiled-coil region" evidence="2">
    <location>
        <begin position="367"/>
        <end position="401"/>
    </location>
</feature>
<keyword evidence="7" id="KW-1185">Reference proteome</keyword>
<evidence type="ECO:0000313" key="5">
    <source>
        <dbReference type="EMBL" id="EEC18752.1"/>
    </source>
</evidence>
<feature type="compositionally biased region" description="Polar residues" evidence="3">
    <location>
        <begin position="10"/>
        <end position="34"/>
    </location>
</feature>
<reference evidence="6" key="2">
    <citation type="submission" date="2020-05" db="UniProtKB">
        <authorList>
            <consortium name="EnsemblMetazoa"/>
        </authorList>
    </citation>
    <scope>IDENTIFICATION</scope>
    <source>
        <strain evidence="6">wikel</strain>
    </source>
</reference>
<dbReference type="VEuPathDB" id="VectorBase:ISCP_037032"/>
<dbReference type="GO" id="GO:0007030">
    <property type="term" value="P:Golgi organization"/>
    <property type="evidence" value="ECO:0000318"/>
    <property type="project" value="GO_Central"/>
</dbReference>
<gene>
    <name evidence="5" type="ORF">IscW_ISCW023293</name>
</gene>
<dbReference type="GO" id="GO:0000137">
    <property type="term" value="C:Golgi cis cisterna"/>
    <property type="evidence" value="ECO:0000318"/>
    <property type="project" value="GO_Central"/>
</dbReference>
<keyword evidence="8" id="KW-1267">Proteomics identification</keyword>
<protein>
    <submittedName>
        <fullName evidence="5 6">Muscle myosin heavy chain, putative</fullName>
        <ecNumber evidence="5">1.3.1.74</ecNumber>
    </submittedName>
</protein>
<evidence type="ECO:0000313" key="6">
    <source>
        <dbReference type="EnsemblMetazoa" id="ISCW023293-PA"/>
    </source>
</evidence>
<dbReference type="EC" id="1.3.1.74" evidence="5"/>
<dbReference type="EMBL" id="ABJB010874907">
    <property type="status" value="NOT_ANNOTATED_CDS"/>
    <property type="molecule type" value="Genomic_DNA"/>
</dbReference>
<dbReference type="PANTHER" id="PTHR10881">
    <property type="entry name" value="GOLGIN SUBFAMILY A MEMBER-RELATED"/>
    <property type="match status" value="1"/>
</dbReference>
<dbReference type="PANTHER" id="PTHR10881:SF46">
    <property type="entry name" value="GOLGIN SUBFAMILY A MEMBER 2"/>
    <property type="match status" value="1"/>
</dbReference>
<evidence type="ECO:0000256" key="1">
    <source>
        <dbReference type="ARBA" id="ARBA00023054"/>
    </source>
</evidence>
<feature type="domain" description="Golgin subfamily A conserved" evidence="4">
    <location>
        <begin position="403"/>
        <end position="634"/>
    </location>
</feature>
<feature type="coiled-coil region" evidence="2">
    <location>
        <begin position="604"/>
        <end position="631"/>
    </location>
</feature>
<accession>B7QIT0</accession>
<keyword evidence="1 2" id="KW-0175">Coiled coil</keyword>
<dbReference type="VEuPathDB" id="VectorBase:ISCP_009024"/>
<feature type="coiled-coil region" evidence="2">
    <location>
        <begin position="426"/>
        <end position="575"/>
    </location>
</feature>
<dbReference type="STRING" id="6945.B7QIT0"/>
<dbReference type="AlphaFoldDB" id="B7QIT0"/>
<name>B7QIT0_IXOSC</name>
<dbReference type="VEuPathDB" id="VectorBase:ISCI023293"/>
<dbReference type="OrthoDB" id="5978643at2759"/>
<dbReference type="GO" id="GO:0032440">
    <property type="term" value="F:2-alkenal reductase [NAD(P)H] activity"/>
    <property type="evidence" value="ECO:0007669"/>
    <property type="project" value="UniProtKB-EC"/>
</dbReference>
<feature type="coiled-coil region" evidence="2">
    <location>
        <begin position="167"/>
        <end position="318"/>
    </location>
</feature>
<dbReference type="InterPro" id="IPR024858">
    <property type="entry name" value="GOLGA"/>
</dbReference>
<dbReference type="InParanoid" id="B7QIT0"/>
<dbReference type="GO" id="GO:0032580">
    <property type="term" value="C:Golgi cisterna membrane"/>
    <property type="evidence" value="ECO:0000318"/>
    <property type="project" value="GO_Central"/>
</dbReference>
<feature type="region of interest" description="Disordered" evidence="3">
    <location>
        <begin position="1"/>
        <end position="34"/>
    </location>
</feature>
<dbReference type="EnsemblMetazoa" id="ISCW023293-RA">
    <property type="protein sequence ID" value="ISCW023293-PA"/>
    <property type="gene ID" value="ISCW023293"/>
</dbReference>
<keyword evidence="5" id="KW-0560">Oxidoreductase</keyword>
<evidence type="ECO:0007829" key="8">
    <source>
        <dbReference type="PeptideAtlas" id="B7QIT0"/>
    </source>
</evidence>
<feature type="region of interest" description="Disordered" evidence="3">
    <location>
        <begin position="656"/>
        <end position="689"/>
    </location>
</feature>
<dbReference type="PaxDb" id="6945-B7QIT0"/>
<dbReference type="HOGENOM" id="CLU_012403_0_0_1"/>
<evidence type="ECO:0000313" key="7">
    <source>
        <dbReference type="Proteomes" id="UP000001555"/>
    </source>
</evidence>